<feature type="transmembrane region" description="Helical" evidence="3">
    <location>
        <begin position="216"/>
        <end position="238"/>
    </location>
</feature>
<dbReference type="OrthoDB" id="5498895at2"/>
<dbReference type="InterPro" id="IPR004089">
    <property type="entry name" value="MCPsignal_dom"/>
</dbReference>
<dbReference type="InterPro" id="IPR011623">
    <property type="entry name" value="7TMR_DISM_rcpt_extracell_dom1"/>
</dbReference>
<feature type="transmembrane region" description="Helical" evidence="3">
    <location>
        <begin position="396"/>
        <end position="413"/>
    </location>
</feature>
<dbReference type="Proteomes" id="UP000267003">
    <property type="component" value="Unassembled WGS sequence"/>
</dbReference>
<dbReference type="PANTHER" id="PTHR32089">
    <property type="entry name" value="METHYL-ACCEPTING CHEMOTAXIS PROTEIN MCPB"/>
    <property type="match status" value="1"/>
</dbReference>
<reference evidence="6" key="1">
    <citation type="submission" date="2018-09" db="EMBL/GenBank/DDBJ databases">
        <authorList>
            <person name="Livingstone P.G."/>
            <person name="Whitworth D.E."/>
        </authorList>
    </citation>
    <scope>NUCLEOTIDE SEQUENCE [LARGE SCALE GENOMIC DNA]</scope>
    <source>
        <strain evidence="6">AB050A</strain>
    </source>
</reference>
<dbReference type="Pfam" id="PF00015">
    <property type="entry name" value="MCPsignal"/>
    <property type="match status" value="1"/>
</dbReference>
<evidence type="ECO:0000313" key="6">
    <source>
        <dbReference type="Proteomes" id="UP000267003"/>
    </source>
</evidence>
<dbReference type="PANTHER" id="PTHR32089:SF112">
    <property type="entry name" value="LYSOZYME-LIKE PROTEIN-RELATED"/>
    <property type="match status" value="1"/>
</dbReference>
<sequence length="731" mass="77783">MGLFRVSSFIPTVSVVPSRSSASARPGPGRRPHLAGLGTALLFALLMSAPLAHAAPVQAQAPVPAVDGWRYRWGDSPLRPDGVPTWAKATGMEEGWQPTEALKEPPGRGANTLLWLSIPIPEGKWLEPALYLGSVANAFEVYAGGERIHASGTVNPEGRERMDDGMFWQLVPLAPELRGQRILLRIQGTGPAIGVMREARVGSRHDLLSAVTRTGLASFVIGMMLVAIAGVTAGAAVLRRKGRMLVALTVFSGGAGALLLGMSGLFAAHWDLRVASNQLTLLGAYCILPGLAWFMSDTVGEGRMRWFRIGAAVVSVPAALQGAIVLVDLSLAQVLLPLMIVYSLPGIMICVGVAAVEAWRGNADARIFVIGLGVLFFFCVLSTLPMFGLAEAADSQLHWGFFALTLSLVGIVGSRSSRVVNALAQHTRRLEERRQEVRQLADNMGSGAGELAAVVQQLRATSEEQTTGISRQATALQQLEHTVEEIRQSSHVTADKARRMAASAETAEQVGRDGGEALERTLTDLSAIRTEVSEMARHILALDARTREIASIVDAVKTLADQSNMLAINAAIEAVRSGDSGKGFGVVAREMRSLADQSIEATQRIRDVLDGVSASMREAAKVSEQGEQRVMGSLEAVRSSGVQLQKLAAIIKDTSSSVRQITAAVAQQDTGTHQIAQAIQELSAQMQRTLKVVDETRNVTHSVQSLAQRLSGVADHALHSGSLDAQGAPAR</sequence>
<name>A0A3A8P8Z2_9BACT</name>
<feature type="transmembrane region" description="Helical" evidence="3">
    <location>
        <begin position="245"/>
        <end position="268"/>
    </location>
</feature>
<dbReference type="Pfam" id="PF07695">
    <property type="entry name" value="7TMR-DISM_7TM"/>
    <property type="match status" value="1"/>
</dbReference>
<keyword evidence="3" id="KW-1133">Transmembrane helix</keyword>
<accession>A0A3A8P8Z2</accession>
<keyword evidence="3" id="KW-0812">Transmembrane</keyword>
<organism evidence="5 6">
    <name type="scientific">Corallococcus aberystwythensis</name>
    <dbReference type="NCBI Taxonomy" id="2316722"/>
    <lineage>
        <taxon>Bacteria</taxon>
        <taxon>Pseudomonadati</taxon>
        <taxon>Myxococcota</taxon>
        <taxon>Myxococcia</taxon>
        <taxon>Myxococcales</taxon>
        <taxon>Cystobacterineae</taxon>
        <taxon>Myxococcaceae</taxon>
        <taxon>Corallococcus</taxon>
    </lineage>
</organism>
<feature type="domain" description="Methyl-accepting transducer" evidence="4">
    <location>
        <begin position="440"/>
        <end position="683"/>
    </location>
</feature>
<evidence type="ECO:0000259" key="4">
    <source>
        <dbReference type="PROSITE" id="PS50111"/>
    </source>
</evidence>
<evidence type="ECO:0000256" key="1">
    <source>
        <dbReference type="ARBA" id="ARBA00023224"/>
    </source>
</evidence>
<dbReference type="CDD" id="cd11386">
    <property type="entry name" value="MCP_signal"/>
    <property type="match status" value="1"/>
</dbReference>
<keyword evidence="6" id="KW-1185">Reference proteome</keyword>
<feature type="transmembrane region" description="Helical" evidence="3">
    <location>
        <begin position="306"/>
        <end position="327"/>
    </location>
</feature>
<dbReference type="SMART" id="SM00283">
    <property type="entry name" value="MA"/>
    <property type="match status" value="1"/>
</dbReference>
<feature type="transmembrane region" description="Helical" evidence="3">
    <location>
        <begin position="367"/>
        <end position="390"/>
    </location>
</feature>
<dbReference type="GO" id="GO:0016020">
    <property type="term" value="C:membrane"/>
    <property type="evidence" value="ECO:0007669"/>
    <property type="project" value="InterPro"/>
</dbReference>
<protein>
    <submittedName>
        <fullName evidence="5">Chemotaxis protein</fullName>
    </submittedName>
</protein>
<evidence type="ECO:0000256" key="3">
    <source>
        <dbReference type="SAM" id="Phobius"/>
    </source>
</evidence>
<evidence type="ECO:0000313" key="5">
    <source>
        <dbReference type="EMBL" id="RKH52838.1"/>
    </source>
</evidence>
<proteinExistence type="predicted"/>
<gene>
    <name evidence="5" type="ORF">D7W81_39610</name>
</gene>
<keyword evidence="1 2" id="KW-0807">Transducer</keyword>
<feature type="transmembrane region" description="Helical" evidence="3">
    <location>
        <begin position="274"/>
        <end position="294"/>
    </location>
</feature>
<dbReference type="SUPFAM" id="SSF58104">
    <property type="entry name" value="Methyl-accepting chemotaxis protein (MCP) signaling domain"/>
    <property type="match status" value="1"/>
</dbReference>
<dbReference type="PROSITE" id="PS50111">
    <property type="entry name" value="CHEMOTAXIS_TRANSDUC_2"/>
    <property type="match status" value="1"/>
</dbReference>
<dbReference type="GO" id="GO:0007165">
    <property type="term" value="P:signal transduction"/>
    <property type="evidence" value="ECO:0007669"/>
    <property type="project" value="UniProtKB-KW"/>
</dbReference>
<comment type="caution">
    <text evidence="5">The sequence shown here is derived from an EMBL/GenBank/DDBJ whole genome shotgun (WGS) entry which is preliminary data.</text>
</comment>
<feature type="transmembrane region" description="Helical" evidence="3">
    <location>
        <begin position="333"/>
        <end position="355"/>
    </location>
</feature>
<dbReference type="Gene3D" id="1.10.287.950">
    <property type="entry name" value="Methyl-accepting chemotaxis protein"/>
    <property type="match status" value="1"/>
</dbReference>
<dbReference type="EMBL" id="RAWK01000430">
    <property type="protein sequence ID" value="RKH52838.1"/>
    <property type="molecule type" value="Genomic_DNA"/>
</dbReference>
<keyword evidence="3" id="KW-0472">Membrane</keyword>
<evidence type="ECO:0000256" key="2">
    <source>
        <dbReference type="PROSITE-ProRule" id="PRU00284"/>
    </source>
</evidence>
<dbReference type="AlphaFoldDB" id="A0A3A8P8Z2"/>